<dbReference type="InterPro" id="IPR020084">
    <property type="entry name" value="NUDIX_hydrolase_CS"/>
</dbReference>
<feature type="domain" description="Nudix hydrolase" evidence="3">
    <location>
        <begin position="45"/>
        <end position="174"/>
    </location>
</feature>
<dbReference type="AlphaFoldDB" id="A0ABD5VHX6"/>
<dbReference type="SUPFAM" id="SSF55811">
    <property type="entry name" value="Nudix"/>
    <property type="match status" value="1"/>
</dbReference>
<accession>A0ABD5VHX6</accession>
<dbReference type="InterPro" id="IPR015797">
    <property type="entry name" value="NUDIX_hydrolase-like_dom_sf"/>
</dbReference>
<organism evidence="4 5">
    <name type="scientific">Halorubellus litoreus</name>
    <dbReference type="NCBI Taxonomy" id="755308"/>
    <lineage>
        <taxon>Archaea</taxon>
        <taxon>Methanobacteriati</taxon>
        <taxon>Methanobacteriota</taxon>
        <taxon>Stenosarchaea group</taxon>
        <taxon>Halobacteria</taxon>
        <taxon>Halobacteriales</taxon>
        <taxon>Halorubellaceae</taxon>
        <taxon>Halorubellus</taxon>
    </lineage>
</organism>
<dbReference type="InterPro" id="IPR020476">
    <property type="entry name" value="Nudix_hydrolase"/>
</dbReference>
<evidence type="ECO:0000259" key="3">
    <source>
        <dbReference type="PROSITE" id="PS51462"/>
    </source>
</evidence>
<dbReference type="RefSeq" id="WP_336350259.1">
    <property type="nucleotide sequence ID" value="NZ_JAZAQL010000002.1"/>
</dbReference>
<dbReference type="EMBL" id="JBHSXN010000002">
    <property type="protein sequence ID" value="MFC6953298.1"/>
    <property type="molecule type" value="Genomic_DNA"/>
</dbReference>
<reference evidence="4 5" key="1">
    <citation type="journal article" date="2019" name="Int. J. Syst. Evol. Microbiol.">
        <title>The Global Catalogue of Microorganisms (GCM) 10K type strain sequencing project: providing services to taxonomists for standard genome sequencing and annotation.</title>
        <authorList>
            <consortium name="The Broad Institute Genomics Platform"/>
            <consortium name="The Broad Institute Genome Sequencing Center for Infectious Disease"/>
            <person name="Wu L."/>
            <person name="Ma J."/>
        </authorList>
    </citation>
    <scope>NUCLEOTIDE SEQUENCE [LARGE SCALE GENOMIC DNA]</scope>
    <source>
        <strain evidence="4 5">GX26</strain>
    </source>
</reference>
<evidence type="ECO:0000256" key="1">
    <source>
        <dbReference type="ARBA" id="ARBA00001946"/>
    </source>
</evidence>
<dbReference type="EC" id="3.6.-.-" evidence="4"/>
<dbReference type="PROSITE" id="PS00893">
    <property type="entry name" value="NUDIX_BOX"/>
    <property type="match status" value="1"/>
</dbReference>
<keyword evidence="2 4" id="KW-0378">Hydrolase</keyword>
<dbReference type="Gene3D" id="3.90.79.10">
    <property type="entry name" value="Nucleoside Triphosphate Pyrophosphohydrolase"/>
    <property type="match status" value="1"/>
</dbReference>
<dbReference type="Pfam" id="PF00293">
    <property type="entry name" value="NUDIX"/>
    <property type="match status" value="1"/>
</dbReference>
<comment type="cofactor">
    <cofactor evidence="1">
        <name>Mg(2+)</name>
        <dbReference type="ChEBI" id="CHEBI:18420"/>
    </cofactor>
</comment>
<comment type="caution">
    <text evidence="4">The sequence shown here is derived from an EMBL/GenBank/DDBJ whole genome shotgun (WGS) entry which is preliminary data.</text>
</comment>
<evidence type="ECO:0000313" key="5">
    <source>
        <dbReference type="Proteomes" id="UP001596395"/>
    </source>
</evidence>
<keyword evidence="5" id="KW-1185">Reference proteome</keyword>
<dbReference type="PRINTS" id="PR00502">
    <property type="entry name" value="NUDIXFAMILY"/>
</dbReference>
<dbReference type="GO" id="GO:0016787">
    <property type="term" value="F:hydrolase activity"/>
    <property type="evidence" value="ECO:0007669"/>
    <property type="project" value="UniProtKB-KW"/>
</dbReference>
<dbReference type="Proteomes" id="UP001596395">
    <property type="component" value="Unassembled WGS sequence"/>
</dbReference>
<evidence type="ECO:0000313" key="4">
    <source>
        <dbReference type="EMBL" id="MFC6953298.1"/>
    </source>
</evidence>
<dbReference type="InterPro" id="IPR000086">
    <property type="entry name" value="NUDIX_hydrolase_dom"/>
</dbReference>
<gene>
    <name evidence="4" type="ORF">ACFQGB_10525</name>
</gene>
<dbReference type="CDD" id="cd02883">
    <property type="entry name" value="NUDIX_Hydrolase"/>
    <property type="match status" value="1"/>
</dbReference>
<protein>
    <submittedName>
        <fullName evidence="4">NUDIX hydrolase</fullName>
        <ecNumber evidence="4">3.6.-.-</ecNumber>
    </submittedName>
</protein>
<dbReference type="PANTHER" id="PTHR43046">
    <property type="entry name" value="GDP-MANNOSE MANNOSYL HYDROLASE"/>
    <property type="match status" value="1"/>
</dbReference>
<dbReference type="PROSITE" id="PS51462">
    <property type="entry name" value="NUDIX"/>
    <property type="match status" value="1"/>
</dbReference>
<evidence type="ECO:0000256" key="2">
    <source>
        <dbReference type="ARBA" id="ARBA00022801"/>
    </source>
</evidence>
<proteinExistence type="predicted"/>
<dbReference type="PANTHER" id="PTHR43046:SF16">
    <property type="entry name" value="ADP-RIBOSE PYROPHOSPHATASE YJHB-RELATED"/>
    <property type="match status" value="1"/>
</dbReference>
<sequence>MDGFEGYAAVVDPRDRYDDLVEDSGEDVRDPERYRDDREMEAFRSGWVAVGVVLDDRDRVLCIRQGDDERWVLPGGTLQRGESLDGGLVREVREETGVDVDPVRPRAVGASRIVNADDTDEWTGFHVVLYEARATDTTVGDDLGVDDEDIVDVNWFEELPEKVFNPDLTRPAVRAARTD</sequence>
<name>A0ABD5VHX6_9EURY</name>